<keyword evidence="4 10" id="KW-0963">Cytoplasm</keyword>
<dbReference type="PANTHER" id="PTHR30478">
    <property type="entry name" value="DNA POLYMERASE III SUBUNIT BETA"/>
    <property type="match status" value="1"/>
</dbReference>
<keyword evidence="5 10" id="KW-0808">Transferase</keyword>
<evidence type="ECO:0000256" key="1">
    <source>
        <dbReference type="ARBA" id="ARBA00004496"/>
    </source>
</evidence>
<dbReference type="Gene3D" id="3.10.150.10">
    <property type="entry name" value="DNA Polymerase III, subunit A, domain 2"/>
    <property type="match status" value="1"/>
</dbReference>
<evidence type="ECO:0000256" key="5">
    <source>
        <dbReference type="ARBA" id="ARBA00022679"/>
    </source>
</evidence>
<evidence type="ECO:0000259" key="11">
    <source>
        <dbReference type="Pfam" id="PF00712"/>
    </source>
</evidence>
<dbReference type="SUPFAM" id="SSF55979">
    <property type="entry name" value="DNA clamp"/>
    <property type="match status" value="3"/>
</dbReference>
<dbReference type="HOGENOM" id="CLU_038149_4_2_5"/>
<keyword evidence="7 10" id="KW-0235">DNA replication</keyword>
<comment type="similarity">
    <text evidence="2 10">Belongs to the beta sliding clamp family.</text>
</comment>
<dbReference type="NCBIfam" id="TIGR00663">
    <property type="entry name" value="dnan"/>
    <property type="match status" value="1"/>
</dbReference>
<dbReference type="Pfam" id="PF00712">
    <property type="entry name" value="DNA_pol3_beta"/>
    <property type="match status" value="1"/>
</dbReference>
<evidence type="ECO:0000256" key="6">
    <source>
        <dbReference type="ARBA" id="ARBA00022695"/>
    </source>
</evidence>
<dbReference type="OrthoDB" id="8421503at2"/>
<protein>
    <recommendedName>
        <fullName evidence="3 10">Beta sliding clamp</fullName>
    </recommendedName>
</protein>
<evidence type="ECO:0000313" key="14">
    <source>
        <dbReference type="EMBL" id="AEI89440.1"/>
    </source>
</evidence>
<feature type="domain" description="DNA polymerase III beta sliding clamp N-terminal" evidence="11">
    <location>
        <begin position="1"/>
        <end position="121"/>
    </location>
</feature>
<dbReference type="InterPro" id="IPR022634">
    <property type="entry name" value="DNA_polIII_beta_N"/>
</dbReference>
<gene>
    <name evidence="14" type="primary">dnaN</name>
    <name evidence="14" type="ordered locus">midi_01164</name>
</gene>
<dbReference type="GO" id="GO:0005737">
    <property type="term" value="C:cytoplasm"/>
    <property type="evidence" value="ECO:0007669"/>
    <property type="project" value="UniProtKB-SubCell"/>
</dbReference>
<dbReference type="CDD" id="cd00140">
    <property type="entry name" value="beta_clamp"/>
    <property type="match status" value="1"/>
</dbReference>
<keyword evidence="8 10" id="KW-0239">DNA-directed DNA polymerase</keyword>
<dbReference type="InterPro" id="IPR022635">
    <property type="entry name" value="DNA_polIII_beta_C"/>
</dbReference>
<dbReference type="KEGG" id="mmn:midi_01164"/>
<dbReference type="EMBL" id="CP002130">
    <property type="protein sequence ID" value="AEI89440.1"/>
    <property type="molecule type" value="Genomic_DNA"/>
</dbReference>
<keyword evidence="9" id="KW-0238">DNA-binding</keyword>
<dbReference type="GO" id="GO:0003677">
    <property type="term" value="F:DNA binding"/>
    <property type="evidence" value="ECO:0007669"/>
    <property type="project" value="UniProtKB-UniRule"/>
</dbReference>
<proteinExistence type="inferred from homology"/>
<dbReference type="Pfam" id="PF02768">
    <property type="entry name" value="DNA_pol3_beta_3"/>
    <property type="match status" value="1"/>
</dbReference>
<feature type="domain" description="DNA polymerase III beta sliding clamp central" evidence="12">
    <location>
        <begin position="133"/>
        <end position="252"/>
    </location>
</feature>
<dbReference type="InterPro" id="IPR046938">
    <property type="entry name" value="DNA_clamp_sf"/>
</dbReference>
<dbReference type="InterPro" id="IPR022637">
    <property type="entry name" value="DNA_polIII_beta_cen"/>
</dbReference>
<keyword evidence="15" id="KW-1185">Reference proteome</keyword>
<dbReference type="GO" id="GO:0003887">
    <property type="term" value="F:DNA-directed DNA polymerase activity"/>
    <property type="evidence" value="ECO:0007669"/>
    <property type="project" value="UniProtKB-UniRule"/>
</dbReference>
<dbReference type="GO" id="GO:0008408">
    <property type="term" value="F:3'-5' exonuclease activity"/>
    <property type="evidence" value="ECO:0007669"/>
    <property type="project" value="InterPro"/>
</dbReference>
<evidence type="ECO:0000256" key="7">
    <source>
        <dbReference type="ARBA" id="ARBA00022705"/>
    </source>
</evidence>
<reference evidence="14 15" key="1">
    <citation type="journal article" date="2011" name="Mol. Biol. Evol.">
        <title>Phylogenomic evidence for the presence of a flagellum and cbb3 oxidase in the free-living mitochondrial ancestor.</title>
        <authorList>
            <person name="Sassera D."/>
            <person name="Lo N."/>
            <person name="Epis S."/>
            <person name="D'Auria G."/>
            <person name="Montagna M."/>
            <person name="Comandatore F."/>
            <person name="Horner D."/>
            <person name="Pereto J."/>
            <person name="Luciano A.M."/>
            <person name="Franciosi F."/>
            <person name="Ferri E."/>
            <person name="Crotti E."/>
            <person name="Bazzocchi C."/>
            <person name="Daffonchio D."/>
            <person name="Sacchi L."/>
            <person name="Moya A."/>
            <person name="Latorre A."/>
            <person name="Bandi C."/>
        </authorList>
    </citation>
    <scope>NUCLEOTIDE SEQUENCE [LARGE SCALE GENOMIC DNA]</scope>
    <source>
        <strain evidence="14 15">IricVA</strain>
    </source>
</reference>
<dbReference type="RefSeq" id="WP_013951632.1">
    <property type="nucleotide sequence ID" value="NC_015722.1"/>
</dbReference>
<dbReference type="PANTHER" id="PTHR30478:SF0">
    <property type="entry name" value="BETA SLIDING CLAMP"/>
    <property type="match status" value="1"/>
</dbReference>
<dbReference type="STRING" id="696127.midi_01164"/>
<comment type="subunit">
    <text evidence="10">Forms a ring-shaped head-to-tail homodimer around DNA.</text>
</comment>
<dbReference type="AlphaFoldDB" id="F7XU81"/>
<evidence type="ECO:0000313" key="15">
    <source>
        <dbReference type="Proteomes" id="UP000006639"/>
    </source>
</evidence>
<evidence type="ECO:0000256" key="4">
    <source>
        <dbReference type="ARBA" id="ARBA00022490"/>
    </source>
</evidence>
<sequence length="377" mass="41276">MHVTIEKKILVKSLGKIHSIVERRNSIPILANVKLQAVKGGVFFSVTDMDLYAVDEVLATVTESGDVTLPIHTLFEIIKKLPETALIDITFNKQNSGEGAVVKAGKMECSLPVLPAEEFPSFAETEYNNKFTLEAKKLKNLLTTTKYAISTEETRYYLNGVFVYSFTREEGKSFLKAVATDSHRLAASEIELEATNSNVSGIIIPRKTVNELIKLLEDTDSAVELSISTNRIMVIIDSLKLSSKLIDGKFPDYNKAIPTQNNKRFEVGAKTLFEAIDLVTTISFDKTKAVKFSISPTRIVLSVHNSVNGASKALQEVEASYNSDPIEIAFNGKYVLDVLSVISGAVVNFSVSSSNAAVLIKDGSDSSSIHIIMPMQV</sequence>
<name>F7XU81_MIDMI</name>
<dbReference type="PIRSF" id="PIRSF000804">
    <property type="entry name" value="DNA_pol_III_b"/>
    <property type="match status" value="1"/>
</dbReference>
<evidence type="ECO:0000256" key="2">
    <source>
        <dbReference type="ARBA" id="ARBA00010752"/>
    </source>
</evidence>
<evidence type="ECO:0000256" key="9">
    <source>
        <dbReference type="ARBA" id="ARBA00023125"/>
    </source>
</evidence>
<dbReference type="Proteomes" id="UP000006639">
    <property type="component" value="Chromosome"/>
</dbReference>
<evidence type="ECO:0000259" key="13">
    <source>
        <dbReference type="Pfam" id="PF02768"/>
    </source>
</evidence>
<dbReference type="SMART" id="SM00480">
    <property type="entry name" value="POL3Bc"/>
    <property type="match status" value="1"/>
</dbReference>
<evidence type="ECO:0000256" key="3">
    <source>
        <dbReference type="ARBA" id="ARBA00021035"/>
    </source>
</evidence>
<evidence type="ECO:0000256" key="10">
    <source>
        <dbReference type="PIRNR" id="PIRNR000804"/>
    </source>
</evidence>
<feature type="domain" description="DNA polymerase III beta sliding clamp C-terminal" evidence="13">
    <location>
        <begin position="255"/>
        <end position="375"/>
    </location>
</feature>
<evidence type="ECO:0000256" key="8">
    <source>
        <dbReference type="ARBA" id="ARBA00022932"/>
    </source>
</evidence>
<organism evidence="14 15">
    <name type="scientific">Midichloria mitochondrii (strain IricVA)</name>
    <dbReference type="NCBI Taxonomy" id="696127"/>
    <lineage>
        <taxon>Bacteria</taxon>
        <taxon>Pseudomonadati</taxon>
        <taxon>Pseudomonadota</taxon>
        <taxon>Alphaproteobacteria</taxon>
        <taxon>Rickettsiales</taxon>
        <taxon>Candidatus Midichloriaceae</taxon>
        <taxon>Candidatus Midichloria</taxon>
    </lineage>
</organism>
<comment type="function">
    <text evidence="10">Confers DNA tethering and processivity to DNA polymerases and other proteins. Acts as a clamp, forming a ring around DNA (a reaction catalyzed by the clamp-loading complex) which diffuses in an ATP-independent manner freely and bidirectionally along dsDNA. Initially characterized for its ability to contact the catalytic subunit of DNA polymerase III (Pol III), a complex, multichain enzyme responsible for most of the replicative synthesis in bacteria; Pol III exhibits 3'-5' exonuclease proofreading activity. The beta chain is required for initiation of replication as well as for processivity of DNA replication.</text>
</comment>
<dbReference type="InterPro" id="IPR001001">
    <property type="entry name" value="DNA_polIII_beta"/>
</dbReference>
<comment type="subcellular location">
    <subcellularLocation>
        <location evidence="1 10">Cytoplasm</location>
    </subcellularLocation>
</comment>
<keyword evidence="6 10" id="KW-0548">Nucleotidyltransferase</keyword>
<accession>F7XU81</accession>
<dbReference type="GO" id="GO:0009360">
    <property type="term" value="C:DNA polymerase III complex"/>
    <property type="evidence" value="ECO:0007669"/>
    <property type="project" value="InterPro"/>
</dbReference>
<evidence type="ECO:0000259" key="12">
    <source>
        <dbReference type="Pfam" id="PF02767"/>
    </source>
</evidence>
<dbReference type="Gene3D" id="3.70.10.10">
    <property type="match status" value="1"/>
</dbReference>
<dbReference type="Pfam" id="PF02767">
    <property type="entry name" value="DNA_pol3_beta_2"/>
    <property type="match status" value="1"/>
</dbReference>
<dbReference type="GO" id="GO:0006271">
    <property type="term" value="P:DNA strand elongation involved in DNA replication"/>
    <property type="evidence" value="ECO:0007669"/>
    <property type="project" value="TreeGrafter"/>
</dbReference>